<dbReference type="Proteomes" id="UP000029622">
    <property type="component" value="Unassembled WGS sequence"/>
</dbReference>
<dbReference type="AlphaFoldDB" id="A0A096CXE8"/>
<dbReference type="Pfam" id="PF03780">
    <property type="entry name" value="Asp23"/>
    <property type="match status" value="1"/>
</dbReference>
<reference evidence="2 3" key="1">
    <citation type="submission" date="2013-12" db="EMBL/GenBank/DDBJ databases">
        <title>Draft genome sequence of Caloranaerobacter sp. H53214.</title>
        <authorList>
            <person name="Jiang L.J."/>
            <person name="Shao Z.Z."/>
            <person name="Long M.N."/>
        </authorList>
    </citation>
    <scope>NUCLEOTIDE SEQUENCE [LARGE SCALE GENOMIC DNA]</scope>
    <source>
        <strain evidence="2 3">H53214</strain>
    </source>
</reference>
<name>A0A096CXE8_9FIRM</name>
<evidence type="ECO:0008006" key="4">
    <source>
        <dbReference type="Google" id="ProtNLM"/>
    </source>
</evidence>
<protein>
    <recommendedName>
        <fullName evidence="4">Asp23/Gls24 family envelope stress response protein</fullName>
    </recommendedName>
</protein>
<proteinExistence type="inferred from homology"/>
<dbReference type="EMBL" id="AZTB01000004">
    <property type="protein sequence ID" value="KGG81254.1"/>
    <property type="molecule type" value="Genomic_DNA"/>
</dbReference>
<comment type="caution">
    <text evidence="2">The sequence shown here is derived from an EMBL/GenBank/DDBJ whole genome shotgun (WGS) entry which is preliminary data.</text>
</comment>
<evidence type="ECO:0000256" key="1">
    <source>
        <dbReference type="ARBA" id="ARBA00005721"/>
    </source>
</evidence>
<dbReference type="InterPro" id="IPR005531">
    <property type="entry name" value="Asp23"/>
</dbReference>
<comment type="similarity">
    <text evidence="1">Belongs to the asp23 family.</text>
</comment>
<dbReference type="STRING" id="1156417.Y919_01755"/>
<gene>
    <name evidence="2" type="ORF">Y919_01755</name>
</gene>
<sequence length="270" mass="30989">MKIVALIGESGTGKSYKAIMLAKELGIEYIIDDGLLIKGTKVLAGKSAKREDTIVSAIKRALFMDKNHRMEMKEVIKRLKPEAILILGTSDRMVDKIVEILELPEITERIYIEDISNEYEIDLAKKQRRLEGKHVIPVPTFEIKKDFSGYFIDTLKVFFRKTDDDRQYFEKTVVRPTFSYLGKYTISRNVIRDLVKYAAYKVIGISGVSNVDIKTKEQGIVISLDVEIVYGNPIKPLMRRMQEQIIDEVEYMTSLNILSVDVNVKKMIKI</sequence>
<dbReference type="InterPro" id="IPR027417">
    <property type="entry name" value="P-loop_NTPase"/>
</dbReference>
<dbReference type="SUPFAM" id="SSF52540">
    <property type="entry name" value="P-loop containing nucleoside triphosphate hydrolases"/>
    <property type="match status" value="1"/>
</dbReference>
<dbReference type="RefSeq" id="WP_035161787.1">
    <property type="nucleotide sequence ID" value="NZ_AZTB01000004.1"/>
</dbReference>
<evidence type="ECO:0000313" key="3">
    <source>
        <dbReference type="Proteomes" id="UP000029622"/>
    </source>
</evidence>
<accession>A0A096CXE8</accession>
<organism evidence="2 3">
    <name type="scientific">Caloranaerobacter azorensis H53214</name>
    <dbReference type="NCBI Taxonomy" id="1156417"/>
    <lineage>
        <taxon>Bacteria</taxon>
        <taxon>Bacillati</taxon>
        <taxon>Bacillota</taxon>
        <taxon>Tissierellia</taxon>
        <taxon>Tissierellales</taxon>
        <taxon>Thermohalobacteraceae</taxon>
        <taxon>Caloranaerobacter</taxon>
    </lineage>
</organism>
<evidence type="ECO:0000313" key="2">
    <source>
        <dbReference type="EMBL" id="KGG81254.1"/>
    </source>
</evidence>